<evidence type="ECO:0000313" key="2">
    <source>
        <dbReference type="Proteomes" id="UP000245981"/>
    </source>
</evidence>
<organism evidence="1 2">
    <name type="scientific">Pantoea allii</name>
    <dbReference type="NCBI Taxonomy" id="574096"/>
    <lineage>
        <taxon>Bacteria</taxon>
        <taxon>Pseudomonadati</taxon>
        <taxon>Pseudomonadota</taxon>
        <taxon>Gammaproteobacteria</taxon>
        <taxon>Enterobacterales</taxon>
        <taxon>Erwiniaceae</taxon>
        <taxon>Pantoea</taxon>
    </lineage>
</organism>
<proteinExistence type="predicted"/>
<accession>A0A2V2BHW5</accession>
<sequence length="31" mass="3544">MIYINSYGGRSAHSDEKSADKIKNIKDINFQ</sequence>
<evidence type="ECO:0000313" key="1">
    <source>
        <dbReference type="EMBL" id="PWK97839.1"/>
    </source>
</evidence>
<comment type="caution">
    <text evidence="1">The sequence shown here is derived from an EMBL/GenBank/DDBJ whole genome shotgun (WGS) entry which is preliminary data.</text>
</comment>
<gene>
    <name evidence="1" type="ORF">C7431_104532</name>
</gene>
<reference evidence="1 2" key="1">
    <citation type="submission" date="2018-05" db="EMBL/GenBank/DDBJ databases">
        <title>Genomic Encyclopedia of Type Strains, Phase IV (KMG-V): Genome sequencing to study the core and pangenomes of soil and plant-associated prokaryotes.</title>
        <authorList>
            <person name="Whitman W."/>
        </authorList>
    </citation>
    <scope>NUCLEOTIDE SEQUENCE [LARGE SCALE GENOMIC DNA]</scope>
    <source>
        <strain evidence="1 2">PNA 200-10</strain>
    </source>
</reference>
<protein>
    <submittedName>
        <fullName evidence="1">Uncharacterized protein</fullName>
    </submittedName>
</protein>
<dbReference type="EMBL" id="QGHF01000004">
    <property type="protein sequence ID" value="PWK97839.1"/>
    <property type="molecule type" value="Genomic_DNA"/>
</dbReference>
<dbReference type="Proteomes" id="UP000245981">
    <property type="component" value="Unassembled WGS sequence"/>
</dbReference>
<dbReference type="AlphaFoldDB" id="A0A2V2BHW5"/>
<name>A0A2V2BHW5_9GAMM</name>